<proteinExistence type="predicted"/>
<dbReference type="STRING" id="1770058.A3840_10735"/>
<dbReference type="AlphaFoldDB" id="A0A178HWA3"/>
<organism evidence="2 3">
    <name type="scientific">Devosia elaeis</name>
    <dbReference type="NCBI Taxonomy" id="1770058"/>
    <lineage>
        <taxon>Bacteria</taxon>
        <taxon>Pseudomonadati</taxon>
        <taxon>Pseudomonadota</taxon>
        <taxon>Alphaproteobacteria</taxon>
        <taxon>Hyphomicrobiales</taxon>
        <taxon>Devosiaceae</taxon>
        <taxon>Devosia</taxon>
    </lineage>
</organism>
<accession>A0A178HWA3</accession>
<keyword evidence="1" id="KW-1133">Transmembrane helix</keyword>
<evidence type="ECO:0000313" key="3">
    <source>
        <dbReference type="Proteomes" id="UP000078389"/>
    </source>
</evidence>
<dbReference type="RefSeq" id="WP_067456098.1">
    <property type="nucleotide sequence ID" value="NZ_LVVY01000086.1"/>
</dbReference>
<evidence type="ECO:0000313" key="2">
    <source>
        <dbReference type="EMBL" id="OAM77103.1"/>
    </source>
</evidence>
<evidence type="ECO:0000256" key="1">
    <source>
        <dbReference type="SAM" id="Phobius"/>
    </source>
</evidence>
<dbReference type="EMBL" id="LVVY01000086">
    <property type="protein sequence ID" value="OAM77103.1"/>
    <property type="molecule type" value="Genomic_DNA"/>
</dbReference>
<comment type="caution">
    <text evidence="2">The sequence shown here is derived from an EMBL/GenBank/DDBJ whole genome shotgun (WGS) entry which is preliminary data.</text>
</comment>
<feature type="transmembrane region" description="Helical" evidence="1">
    <location>
        <begin position="64"/>
        <end position="85"/>
    </location>
</feature>
<keyword evidence="3" id="KW-1185">Reference proteome</keyword>
<keyword evidence="1" id="KW-0812">Transmembrane</keyword>
<keyword evidence="1" id="KW-0472">Membrane</keyword>
<sequence>MSKQINGEQLRADIDAGRTGDKVAFPDPAAAPLETDAEAGGAASRYYAERRDIPVENRGRWDGLWLYGAAIAGLAIVAILIVRLAV</sequence>
<name>A0A178HWA3_9HYPH</name>
<reference evidence="2 3" key="1">
    <citation type="submission" date="2016-03" db="EMBL/GenBank/DDBJ databases">
        <title>Genome sequencing of Devosia sp. S37.</title>
        <authorList>
            <person name="Mohd Nor M."/>
        </authorList>
    </citation>
    <scope>NUCLEOTIDE SEQUENCE [LARGE SCALE GENOMIC DNA]</scope>
    <source>
        <strain evidence="2 3">S37</strain>
    </source>
</reference>
<gene>
    <name evidence="2" type="ORF">A3840_10735</name>
</gene>
<dbReference type="OrthoDB" id="7306245at2"/>
<protein>
    <submittedName>
        <fullName evidence="2">Uncharacterized protein</fullName>
    </submittedName>
</protein>
<dbReference type="Proteomes" id="UP000078389">
    <property type="component" value="Unassembled WGS sequence"/>
</dbReference>